<evidence type="ECO:0000313" key="2">
    <source>
        <dbReference type="Proteomes" id="UP000029665"/>
    </source>
</evidence>
<reference evidence="1" key="1">
    <citation type="submission" date="2014-01" db="EMBL/GenBank/DDBJ databases">
        <title>The genome of the white-rot fungus Pycnoporus cinnabarinus: a basidiomycete model with a versatile arsenal for lignocellulosic biomass breakdown.</title>
        <authorList>
            <person name="Levasseur A."/>
            <person name="Lomascolo A."/>
            <person name="Ruiz-Duenas F.J."/>
            <person name="Uzan E."/>
            <person name="Piumi F."/>
            <person name="Kues U."/>
            <person name="Ram A.F.J."/>
            <person name="Murat C."/>
            <person name="Haon M."/>
            <person name="Benoit I."/>
            <person name="Arfi Y."/>
            <person name="Chevret D."/>
            <person name="Drula E."/>
            <person name="Kwon M.J."/>
            <person name="Gouret P."/>
            <person name="Lesage-Meessen L."/>
            <person name="Lombard V."/>
            <person name="Mariette J."/>
            <person name="Noirot C."/>
            <person name="Park J."/>
            <person name="Patyshakuliyeva A."/>
            <person name="Wieneger R.A.B."/>
            <person name="Wosten H.A.B."/>
            <person name="Martin F."/>
            <person name="Coutinho P.M."/>
            <person name="de Vries R."/>
            <person name="Martinez A.T."/>
            <person name="Klopp C."/>
            <person name="Pontarotti P."/>
            <person name="Henrissat B."/>
            <person name="Record E."/>
        </authorList>
    </citation>
    <scope>NUCLEOTIDE SEQUENCE [LARGE SCALE GENOMIC DNA]</scope>
    <source>
        <strain evidence="1">BRFM137</strain>
    </source>
</reference>
<protein>
    <submittedName>
        <fullName evidence="1">Uncharacterized protein</fullName>
    </submittedName>
</protein>
<accession>A0A060SJS9</accession>
<organism evidence="1 2">
    <name type="scientific">Pycnoporus cinnabarinus</name>
    <name type="common">Cinnabar-red polypore</name>
    <name type="synonym">Trametes cinnabarina</name>
    <dbReference type="NCBI Taxonomy" id="5643"/>
    <lineage>
        <taxon>Eukaryota</taxon>
        <taxon>Fungi</taxon>
        <taxon>Dikarya</taxon>
        <taxon>Basidiomycota</taxon>
        <taxon>Agaricomycotina</taxon>
        <taxon>Agaricomycetes</taxon>
        <taxon>Polyporales</taxon>
        <taxon>Polyporaceae</taxon>
        <taxon>Trametes</taxon>
    </lineage>
</organism>
<dbReference type="EMBL" id="CCBP010000171">
    <property type="protein sequence ID" value="CDO74431.1"/>
    <property type="molecule type" value="Genomic_DNA"/>
</dbReference>
<gene>
    <name evidence="1" type="ORF">BN946_scf184880.g5</name>
</gene>
<comment type="caution">
    <text evidence="1">The sequence shown here is derived from an EMBL/GenBank/DDBJ whole genome shotgun (WGS) entry which is preliminary data.</text>
</comment>
<dbReference type="Proteomes" id="UP000029665">
    <property type="component" value="Unassembled WGS sequence"/>
</dbReference>
<sequence>MPSKPKLQHNVDIAIDVEQVFKRKTPPSADDLRRDILLLTIANWRSMDGKNKSSASVLKGLSSDERAKLTMLGHISTLLTTGHPTIDAKATVSNAVTGQIHPGSITLVCSLDETNVSGEAKTELIRINAVGDSVSAEPDKSGQELLDNWSTVEDPCVGLLD</sequence>
<keyword evidence="2" id="KW-1185">Reference proteome</keyword>
<dbReference type="AlphaFoldDB" id="A0A060SJS9"/>
<evidence type="ECO:0000313" key="1">
    <source>
        <dbReference type="EMBL" id="CDO74431.1"/>
    </source>
</evidence>
<dbReference type="HOGENOM" id="CLU_1644588_0_0_1"/>
<name>A0A060SJS9_PYCCI</name>
<proteinExistence type="predicted"/>